<sequence length="143" mass="16255">MLCEAGRFRDVMNARRRLKMSPNKQQEHTRKNGKHLRVPVLPDEEQTIKENAANVGLTVAEYLRRLSLGYEVKSTLDSTYVLQIVKINADQGRLGGLLKLWLTDDPKLAVCGGNWTPAVVRALLKQIETNQDEMLRLVQALKF</sequence>
<proteinExistence type="predicted"/>
<comment type="caution">
    <text evidence="1">The sequence shown here is derived from an EMBL/GenBank/DDBJ whole genome shotgun (WGS) entry which is preliminary data.</text>
</comment>
<dbReference type="InterPro" id="IPR053842">
    <property type="entry name" value="NikA-like"/>
</dbReference>
<gene>
    <name evidence="1" type="ORF">ALO52_100895</name>
</gene>
<evidence type="ECO:0000313" key="2">
    <source>
        <dbReference type="Proteomes" id="UP000050562"/>
    </source>
</evidence>
<evidence type="ECO:0000313" key="1">
    <source>
        <dbReference type="EMBL" id="KPY34486.1"/>
    </source>
</evidence>
<dbReference type="Proteomes" id="UP000050562">
    <property type="component" value="Unassembled WGS sequence"/>
</dbReference>
<reference evidence="1 2" key="1">
    <citation type="submission" date="2015-09" db="EMBL/GenBank/DDBJ databases">
        <title>Genome announcement of multiple Pseudomonas syringae strains.</title>
        <authorList>
            <person name="Thakur S."/>
            <person name="Wang P.W."/>
            <person name="Gong Y."/>
            <person name="Weir B.S."/>
            <person name="Guttman D.S."/>
        </authorList>
    </citation>
    <scope>NUCLEOTIDE SEQUENCE [LARGE SCALE GENOMIC DNA]</scope>
    <source>
        <strain evidence="1 2">ICMP3956</strain>
    </source>
</reference>
<dbReference type="Pfam" id="PF21983">
    <property type="entry name" value="NikA-like"/>
    <property type="match status" value="1"/>
</dbReference>
<organism evidence="1 2">
    <name type="scientific">Pseudomonas syringae pv. primulae</name>
    <dbReference type="NCBI Taxonomy" id="251707"/>
    <lineage>
        <taxon>Bacteria</taxon>
        <taxon>Pseudomonadati</taxon>
        <taxon>Pseudomonadota</taxon>
        <taxon>Gammaproteobacteria</taxon>
        <taxon>Pseudomonadales</taxon>
        <taxon>Pseudomonadaceae</taxon>
        <taxon>Pseudomonas</taxon>
    </lineage>
</organism>
<protein>
    <submittedName>
        <fullName evidence="1">Conjugal transfer relaxosome component TraJ</fullName>
    </submittedName>
</protein>
<name>A0A0P9XZG5_9PSED</name>
<dbReference type="AlphaFoldDB" id="A0A0P9XZG5"/>
<dbReference type="EMBL" id="LJRC01000186">
    <property type="protein sequence ID" value="KPY34486.1"/>
    <property type="molecule type" value="Genomic_DNA"/>
</dbReference>
<dbReference type="NCBIfam" id="NF010451">
    <property type="entry name" value="PRK13877.1"/>
    <property type="match status" value="1"/>
</dbReference>
<dbReference type="PATRIC" id="fig|251707.3.peg.3015"/>
<accession>A0A0P9XZG5</accession>